<dbReference type="OrthoDB" id="1890790at2759"/>
<keyword evidence="3 7" id="KW-0812">Transmembrane</keyword>
<dbReference type="PANTHER" id="PTHR48010:SF44">
    <property type="entry name" value="F16P17.10 PROTEIN"/>
    <property type="match status" value="1"/>
</dbReference>
<feature type="transmembrane region" description="Helical" evidence="7">
    <location>
        <begin position="300"/>
        <end position="325"/>
    </location>
</feature>
<dbReference type="InterPro" id="IPR001245">
    <property type="entry name" value="Ser-Thr/Tyr_kinase_cat_dom"/>
</dbReference>
<evidence type="ECO:0000256" key="5">
    <source>
        <dbReference type="ARBA" id="ARBA00022989"/>
    </source>
</evidence>
<name>A0A2I0BC85_9ASPA</name>
<keyword evidence="10" id="KW-0418">Kinase</keyword>
<proteinExistence type="predicted"/>
<evidence type="ECO:0000256" key="6">
    <source>
        <dbReference type="ARBA" id="ARBA00023136"/>
    </source>
</evidence>
<comment type="subcellular location">
    <subcellularLocation>
        <location evidence="1">Membrane</location>
    </subcellularLocation>
</comment>
<keyword evidence="8" id="KW-0732">Signal</keyword>
<keyword evidence="2" id="KW-0433">Leucine-rich repeat</keyword>
<evidence type="ECO:0000313" key="11">
    <source>
        <dbReference type="Proteomes" id="UP000236161"/>
    </source>
</evidence>
<gene>
    <name evidence="10" type="primary">TMKL1</name>
    <name evidence="10" type="ORF">AXF42_Ash005739</name>
</gene>
<evidence type="ECO:0000259" key="9">
    <source>
        <dbReference type="PROSITE" id="PS50011"/>
    </source>
</evidence>
<evidence type="ECO:0000256" key="7">
    <source>
        <dbReference type="SAM" id="Phobius"/>
    </source>
</evidence>
<organism evidence="10 11">
    <name type="scientific">Apostasia shenzhenica</name>
    <dbReference type="NCBI Taxonomy" id="1088818"/>
    <lineage>
        <taxon>Eukaryota</taxon>
        <taxon>Viridiplantae</taxon>
        <taxon>Streptophyta</taxon>
        <taxon>Embryophyta</taxon>
        <taxon>Tracheophyta</taxon>
        <taxon>Spermatophyta</taxon>
        <taxon>Magnoliopsida</taxon>
        <taxon>Liliopsida</taxon>
        <taxon>Asparagales</taxon>
        <taxon>Orchidaceae</taxon>
        <taxon>Apostasioideae</taxon>
        <taxon>Apostasia</taxon>
    </lineage>
</organism>
<protein>
    <submittedName>
        <fullName evidence="10">Kinase-like protein TMKL1</fullName>
    </submittedName>
</protein>
<evidence type="ECO:0000256" key="3">
    <source>
        <dbReference type="ARBA" id="ARBA00022692"/>
    </source>
</evidence>
<keyword evidence="11" id="KW-1185">Reference proteome</keyword>
<dbReference type="SUPFAM" id="SSF52058">
    <property type="entry name" value="L domain-like"/>
    <property type="match status" value="1"/>
</dbReference>
<dbReference type="SUPFAM" id="SSF56112">
    <property type="entry name" value="Protein kinase-like (PK-like)"/>
    <property type="match status" value="1"/>
</dbReference>
<dbReference type="Gene3D" id="3.80.10.10">
    <property type="entry name" value="Ribonuclease Inhibitor"/>
    <property type="match status" value="2"/>
</dbReference>
<dbReference type="GO" id="GO:0005524">
    <property type="term" value="F:ATP binding"/>
    <property type="evidence" value="ECO:0007669"/>
    <property type="project" value="InterPro"/>
</dbReference>
<keyword evidence="10" id="KW-0808">Transferase</keyword>
<dbReference type="InterPro" id="IPR001611">
    <property type="entry name" value="Leu-rich_rpt"/>
</dbReference>
<dbReference type="GO" id="GO:0016020">
    <property type="term" value="C:membrane"/>
    <property type="evidence" value="ECO:0007669"/>
    <property type="project" value="UniProtKB-SubCell"/>
</dbReference>
<dbReference type="Gene3D" id="1.10.510.10">
    <property type="entry name" value="Transferase(Phosphotransferase) domain 1"/>
    <property type="match status" value="1"/>
</dbReference>
<dbReference type="InterPro" id="IPR011009">
    <property type="entry name" value="Kinase-like_dom_sf"/>
</dbReference>
<dbReference type="PROSITE" id="PS50011">
    <property type="entry name" value="PROTEIN_KINASE_DOM"/>
    <property type="match status" value="1"/>
</dbReference>
<dbReference type="InterPro" id="IPR000719">
    <property type="entry name" value="Prot_kinase_dom"/>
</dbReference>
<evidence type="ECO:0000256" key="8">
    <source>
        <dbReference type="SAM" id="SignalP"/>
    </source>
</evidence>
<reference evidence="10 11" key="1">
    <citation type="journal article" date="2017" name="Nature">
        <title>The Apostasia genome and the evolution of orchids.</title>
        <authorList>
            <person name="Zhang G.Q."/>
            <person name="Liu K.W."/>
            <person name="Li Z."/>
            <person name="Lohaus R."/>
            <person name="Hsiao Y.Y."/>
            <person name="Niu S.C."/>
            <person name="Wang J.Y."/>
            <person name="Lin Y.C."/>
            <person name="Xu Q."/>
            <person name="Chen L.J."/>
            <person name="Yoshida K."/>
            <person name="Fujiwara S."/>
            <person name="Wang Z.W."/>
            <person name="Zhang Y.Q."/>
            <person name="Mitsuda N."/>
            <person name="Wang M."/>
            <person name="Liu G.H."/>
            <person name="Pecoraro L."/>
            <person name="Huang H.X."/>
            <person name="Xiao X.J."/>
            <person name="Lin M."/>
            <person name="Wu X.Y."/>
            <person name="Wu W.L."/>
            <person name="Chen Y.Y."/>
            <person name="Chang S.B."/>
            <person name="Sakamoto S."/>
            <person name="Ohme-Takagi M."/>
            <person name="Yagi M."/>
            <person name="Zeng S.J."/>
            <person name="Shen C.Y."/>
            <person name="Yeh C.M."/>
            <person name="Luo Y.B."/>
            <person name="Tsai W.C."/>
            <person name="Van de Peer Y."/>
            <person name="Liu Z.J."/>
        </authorList>
    </citation>
    <scope>NUCLEOTIDE SEQUENCE [LARGE SCALE GENOMIC DNA]</scope>
    <source>
        <strain evidence="11">cv. Shenzhen</strain>
        <tissue evidence="10">Stem</tissue>
    </source>
</reference>
<evidence type="ECO:0000256" key="1">
    <source>
        <dbReference type="ARBA" id="ARBA00004370"/>
    </source>
</evidence>
<feature type="signal peptide" evidence="8">
    <location>
        <begin position="1"/>
        <end position="21"/>
    </location>
</feature>
<sequence length="672" mass="72312">MASSLFPLFLFACSLLSSASAVATSDVSESADVLLLLNKIKPTLQGPTSPENLQLSSWNASSPICLWRGILWSHSDGSQLSCDLPAFRSNKSLLSDPSIQVVSIHLPAAGLAGSLPRELGQLSYLRSLHLPVNSLTGPVPLELGNCPSLIDLDLAENLLNGSLPLSLWNLCGRLVFLRFHGNALSGAVPEPASPTSYCSYLLVLDLGSNLLEGSFPLFISGFRSLTELDLSGNHFSGPLPESLSGLSHLERLNVSYNNFSGPLPVSLGSKFGEEAFVGNSPGLCGHPLEKCGLDAGGLSAGAIAGIVIASMAGAVIMASATIGWVQGKKRRNRARGLEKIDMEDDEDNDGNAEGKLVVFEGGEHLTLQDVLNATGQVVEKTTYGTVYKAKLVDGGIIALRLLREGTCKDSASCSPVIRQLGRLRHENLVPLRAFYHGKRGEKLLIYDYLPNRSLHDLLHESRSGRPLLNWSRRHKIALSAARGLAYLHSGTETPITHGAIRSKNVFVDEFFVSRLAVYGIDKLMVPAIADEMVAAAKVEGYKAPELQRMKKSNSRTDVYAFGILLLEILIGKKPGKGIRPGEWMDLPALVKVAVLEEATMEVFDMEVIKGVRNPAEEGLVQALKLAMGCCAPVASVRPDMKEVVRILEENRPRNRSALYSPADPASEVGTPF</sequence>
<dbReference type="InterPro" id="IPR032675">
    <property type="entry name" value="LRR_dom_sf"/>
</dbReference>
<keyword evidence="5 7" id="KW-1133">Transmembrane helix</keyword>
<dbReference type="Pfam" id="PF00560">
    <property type="entry name" value="LRR_1"/>
    <property type="match status" value="2"/>
</dbReference>
<evidence type="ECO:0000256" key="2">
    <source>
        <dbReference type="ARBA" id="ARBA00022614"/>
    </source>
</evidence>
<dbReference type="InterPro" id="IPR050994">
    <property type="entry name" value="At_inactive_RLKs"/>
</dbReference>
<evidence type="ECO:0000256" key="4">
    <source>
        <dbReference type="ARBA" id="ARBA00022737"/>
    </source>
</evidence>
<dbReference type="Pfam" id="PF07714">
    <property type="entry name" value="PK_Tyr_Ser-Thr"/>
    <property type="match status" value="1"/>
</dbReference>
<feature type="chain" id="PRO_5014151290" evidence="8">
    <location>
        <begin position="22"/>
        <end position="672"/>
    </location>
</feature>
<dbReference type="Gene3D" id="3.30.200.20">
    <property type="entry name" value="Phosphorylase Kinase, domain 1"/>
    <property type="match status" value="1"/>
</dbReference>
<accession>A0A2I0BC85</accession>
<feature type="domain" description="Protein kinase" evidence="9">
    <location>
        <begin position="372"/>
        <end position="672"/>
    </location>
</feature>
<dbReference type="GO" id="GO:0004672">
    <property type="term" value="F:protein kinase activity"/>
    <property type="evidence" value="ECO:0007669"/>
    <property type="project" value="InterPro"/>
</dbReference>
<dbReference type="AlphaFoldDB" id="A0A2I0BC85"/>
<evidence type="ECO:0000313" key="10">
    <source>
        <dbReference type="EMBL" id="PKA65405.1"/>
    </source>
</evidence>
<dbReference type="EMBL" id="KZ451895">
    <property type="protein sequence ID" value="PKA65405.1"/>
    <property type="molecule type" value="Genomic_DNA"/>
</dbReference>
<keyword evidence="6 7" id="KW-0472">Membrane</keyword>
<keyword evidence="4" id="KW-0677">Repeat</keyword>
<dbReference type="Proteomes" id="UP000236161">
    <property type="component" value="Unassembled WGS sequence"/>
</dbReference>
<dbReference type="PANTHER" id="PTHR48010">
    <property type="entry name" value="OS05G0588300 PROTEIN"/>
    <property type="match status" value="1"/>
</dbReference>